<name>A0ABS8DXK2_9ACTN</name>
<comment type="caution">
    <text evidence="2">The sequence shown here is derived from an EMBL/GenBank/DDBJ whole genome shotgun (WGS) entry which is preliminary data.</text>
</comment>
<dbReference type="EMBL" id="JAINUL010000001">
    <property type="protein sequence ID" value="MCC0093590.1"/>
    <property type="molecule type" value="Genomic_DNA"/>
</dbReference>
<feature type="compositionally biased region" description="Low complexity" evidence="1">
    <location>
        <begin position="108"/>
        <end position="121"/>
    </location>
</feature>
<evidence type="ECO:0000313" key="3">
    <source>
        <dbReference type="Proteomes" id="UP001520654"/>
    </source>
</evidence>
<feature type="region of interest" description="Disordered" evidence="1">
    <location>
        <begin position="20"/>
        <end position="40"/>
    </location>
</feature>
<accession>A0ABS8DXK2</accession>
<evidence type="ECO:0000256" key="1">
    <source>
        <dbReference type="SAM" id="MobiDB-lite"/>
    </source>
</evidence>
<feature type="region of interest" description="Disordered" evidence="1">
    <location>
        <begin position="88"/>
        <end position="135"/>
    </location>
</feature>
<protein>
    <submittedName>
        <fullName evidence="2">Uncharacterized protein</fullName>
    </submittedName>
</protein>
<dbReference type="Proteomes" id="UP001520654">
    <property type="component" value="Unassembled WGS sequence"/>
</dbReference>
<feature type="compositionally biased region" description="Gly residues" evidence="1">
    <location>
        <begin position="23"/>
        <end position="32"/>
    </location>
</feature>
<gene>
    <name evidence="2" type="ORF">K7B10_02030</name>
</gene>
<keyword evidence="3" id="KW-1185">Reference proteome</keyword>
<organism evidence="2 3">
    <name type="scientific">Streptomyces flavotricini</name>
    <dbReference type="NCBI Taxonomy" id="66888"/>
    <lineage>
        <taxon>Bacteria</taxon>
        <taxon>Bacillati</taxon>
        <taxon>Actinomycetota</taxon>
        <taxon>Actinomycetes</taxon>
        <taxon>Kitasatosporales</taxon>
        <taxon>Streptomycetaceae</taxon>
        <taxon>Streptomyces</taxon>
    </lineage>
</organism>
<reference evidence="2 3" key="1">
    <citation type="submission" date="2021-08" db="EMBL/GenBank/DDBJ databases">
        <title>Genomic Architecture of Streptomyces flavotricini NGL1 and Streptomyces erythrochromogenes HMS4 With Differential Plant Beneficial attributes and laccase production capabilities.</title>
        <authorList>
            <person name="Salwan R."/>
            <person name="Kaur R."/>
            <person name="Sharma V."/>
        </authorList>
    </citation>
    <scope>NUCLEOTIDE SEQUENCE [LARGE SCALE GENOMIC DNA]</scope>
    <source>
        <strain evidence="2 3">NGL1</strain>
    </source>
</reference>
<proteinExistence type="predicted"/>
<sequence>MAAAGGAAAVAEHLVQDRAPVLGGRGGPGAGAGESALQGGAFPDGSAALGSYADQVREVGERVAVDEGEVGDAALALQGIALLRARRLPGGGADGRHVPGRQQGGDRGASASTGSAPSGGRAVNGVAMRSKPACV</sequence>
<evidence type="ECO:0000313" key="2">
    <source>
        <dbReference type="EMBL" id="MCC0093590.1"/>
    </source>
</evidence>